<dbReference type="AlphaFoldDB" id="A0A2H0RKT8"/>
<evidence type="ECO:0000313" key="10">
    <source>
        <dbReference type="EMBL" id="PIR47046.1"/>
    </source>
</evidence>
<feature type="domain" description="Large ribosomal subunit protein bL9 C-terminal" evidence="9">
    <location>
        <begin position="73"/>
        <end position="138"/>
    </location>
</feature>
<keyword evidence="3 7" id="KW-0694">RNA-binding</keyword>
<dbReference type="NCBIfam" id="TIGR00158">
    <property type="entry name" value="L9"/>
    <property type="match status" value="1"/>
</dbReference>
<evidence type="ECO:0000259" key="9">
    <source>
        <dbReference type="Pfam" id="PF03948"/>
    </source>
</evidence>
<evidence type="ECO:0000256" key="4">
    <source>
        <dbReference type="ARBA" id="ARBA00022980"/>
    </source>
</evidence>
<name>A0A2H0RKT8_9BACT</name>
<evidence type="ECO:0000256" key="5">
    <source>
        <dbReference type="ARBA" id="ARBA00023274"/>
    </source>
</evidence>
<dbReference type="SUPFAM" id="SSF55653">
    <property type="entry name" value="Ribosomal protein L9 C-domain"/>
    <property type="match status" value="1"/>
</dbReference>
<dbReference type="Pfam" id="PF03948">
    <property type="entry name" value="Ribosomal_L9_C"/>
    <property type="match status" value="1"/>
</dbReference>
<keyword evidence="2 7" id="KW-0699">rRNA-binding</keyword>
<dbReference type="GO" id="GO:0006412">
    <property type="term" value="P:translation"/>
    <property type="evidence" value="ECO:0007669"/>
    <property type="project" value="UniProtKB-UniRule"/>
</dbReference>
<dbReference type="Proteomes" id="UP000230833">
    <property type="component" value="Unassembled WGS sequence"/>
</dbReference>
<dbReference type="HAMAP" id="MF_00503">
    <property type="entry name" value="Ribosomal_bL9"/>
    <property type="match status" value="1"/>
</dbReference>
<dbReference type="Gene3D" id="3.40.5.10">
    <property type="entry name" value="Ribosomal protein L9, N-terminal domain"/>
    <property type="match status" value="1"/>
</dbReference>
<dbReference type="PANTHER" id="PTHR21368">
    <property type="entry name" value="50S RIBOSOMAL PROTEIN L9"/>
    <property type="match status" value="1"/>
</dbReference>
<protein>
    <recommendedName>
        <fullName evidence="6 7">Large ribosomal subunit protein bL9</fullName>
    </recommendedName>
</protein>
<dbReference type="InterPro" id="IPR009027">
    <property type="entry name" value="Ribosomal_bL9/RNase_H1_N"/>
</dbReference>
<dbReference type="SUPFAM" id="SSF55658">
    <property type="entry name" value="L9 N-domain-like"/>
    <property type="match status" value="1"/>
</dbReference>
<dbReference type="EMBL" id="PCYL01000012">
    <property type="protein sequence ID" value="PIR47046.1"/>
    <property type="molecule type" value="Genomic_DNA"/>
</dbReference>
<comment type="similarity">
    <text evidence="1 7">Belongs to the bacterial ribosomal protein bL9 family.</text>
</comment>
<evidence type="ECO:0000313" key="11">
    <source>
        <dbReference type="Proteomes" id="UP000230833"/>
    </source>
</evidence>
<reference evidence="10 11" key="1">
    <citation type="submission" date="2017-09" db="EMBL/GenBank/DDBJ databases">
        <title>Depth-based differentiation of microbial function through sediment-hosted aquifers and enrichment of novel symbionts in the deep terrestrial subsurface.</title>
        <authorList>
            <person name="Probst A.J."/>
            <person name="Ladd B."/>
            <person name="Jarett J.K."/>
            <person name="Geller-Mcgrath D.E."/>
            <person name="Sieber C.M."/>
            <person name="Emerson J.B."/>
            <person name="Anantharaman K."/>
            <person name="Thomas B.C."/>
            <person name="Malmstrom R."/>
            <person name="Stieglmeier M."/>
            <person name="Klingl A."/>
            <person name="Woyke T."/>
            <person name="Ryan C.M."/>
            <person name="Banfield J.F."/>
        </authorList>
    </citation>
    <scope>NUCLEOTIDE SEQUENCE [LARGE SCALE GENOMIC DNA]</scope>
    <source>
        <strain evidence="10">CG10_big_fil_rev_8_21_14_0_10_45_14</strain>
    </source>
</reference>
<dbReference type="Gene3D" id="3.10.430.100">
    <property type="entry name" value="Ribosomal protein L9, C-terminal domain"/>
    <property type="match status" value="1"/>
</dbReference>
<dbReference type="GO" id="GO:0003735">
    <property type="term" value="F:structural constituent of ribosome"/>
    <property type="evidence" value="ECO:0007669"/>
    <property type="project" value="InterPro"/>
</dbReference>
<evidence type="ECO:0000256" key="7">
    <source>
        <dbReference type="HAMAP-Rule" id="MF_00503"/>
    </source>
</evidence>
<dbReference type="Pfam" id="PF01281">
    <property type="entry name" value="Ribosomal_L9_N"/>
    <property type="match status" value="1"/>
</dbReference>
<keyword evidence="5 7" id="KW-0687">Ribonucleoprotein</keyword>
<dbReference type="InterPro" id="IPR020594">
    <property type="entry name" value="Ribosomal_bL9_bac/chp"/>
</dbReference>
<dbReference type="InterPro" id="IPR000244">
    <property type="entry name" value="Ribosomal_bL9"/>
</dbReference>
<evidence type="ECO:0000259" key="8">
    <source>
        <dbReference type="Pfam" id="PF01281"/>
    </source>
</evidence>
<dbReference type="GO" id="GO:0005840">
    <property type="term" value="C:ribosome"/>
    <property type="evidence" value="ECO:0007669"/>
    <property type="project" value="UniProtKB-KW"/>
</dbReference>
<evidence type="ECO:0000256" key="6">
    <source>
        <dbReference type="ARBA" id="ARBA00035292"/>
    </source>
</evidence>
<dbReference type="InterPro" id="IPR020070">
    <property type="entry name" value="Ribosomal_bL9_N"/>
</dbReference>
<dbReference type="InterPro" id="IPR020069">
    <property type="entry name" value="Ribosomal_bL9_C"/>
</dbReference>
<evidence type="ECO:0000256" key="2">
    <source>
        <dbReference type="ARBA" id="ARBA00022730"/>
    </source>
</evidence>
<feature type="domain" description="Ribosomal protein L9" evidence="8">
    <location>
        <begin position="6"/>
        <end position="50"/>
    </location>
</feature>
<comment type="function">
    <text evidence="7">Binds to the 23S rRNA.</text>
</comment>
<keyword evidence="4 7" id="KW-0689">Ribosomal protein</keyword>
<evidence type="ECO:0000256" key="1">
    <source>
        <dbReference type="ARBA" id="ARBA00010605"/>
    </source>
</evidence>
<evidence type="ECO:0000256" key="3">
    <source>
        <dbReference type="ARBA" id="ARBA00022884"/>
    </source>
</evidence>
<comment type="caution">
    <text evidence="10">The sequence shown here is derived from an EMBL/GenBank/DDBJ whole genome shotgun (WGS) entry which is preliminary data.</text>
</comment>
<proteinExistence type="inferred from homology"/>
<dbReference type="GO" id="GO:0019843">
    <property type="term" value="F:rRNA binding"/>
    <property type="evidence" value="ECO:0007669"/>
    <property type="project" value="UniProtKB-UniRule"/>
</dbReference>
<gene>
    <name evidence="7 10" type="primary">rplI</name>
    <name evidence="10" type="ORF">COV07_01060</name>
</gene>
<dbReference type="InterPro" id="IPR036935">
    <property type="entry name" value="Ribosomal_bL9_N_sf"/>
</dbReference>
<dbReference type="GO" id="GO:1990904">
    <property type="term" value="C:ribonucleoprotein complex"/>
    <property type="evidence" value="ECO:0007669"/>
    <property type="project" value="UniProtKB-KW"/>
</dbReference>
<sequence>MLSMKMKVILLSDVVKVGKKLDIKEVAAGFARNFLFPKRLAELATKGAVETIENRRAKMEAVMKKKIEDLGTLFEGLEGKKISIVAKANEEGHLFAGIHKEDVKELLMKELAVDAPVGAINMERSIKELGEHEIILHSGDKKATLLLNIEREAEA</sequence>
<accession>A0A2H0RKT8</accession>
<dbReference type="InterPro" id="IPR036791">
    <property type="entry name" value="Ribosomal_bL9_C_sf"/>
</dbReference>
<organism evidence="10 11">
    <name type="scientific">Candidatus Vogelbacteria bacterium CG10_big_fil_rev_8_21_14_0_10_45_14</name>
    <dbReference type="NCBI Taxonomy" id="1975042"/>
    <lineage>
        <taxon>Bacteria</taxon>
        <taxon>Candidatus Vogeliibacteriota</taxon>
    </lineage>
</organism>